<proteinExistence type="inferred from homology"/>
<sequence length="337" mass="37434">MRSFRYPVLLLLLVATLASAYWWSSRPPEVAVTQPFRGRAAEVVYATAVVEPVRWAKVTSIIRERIISLCGCEGAEVRQGDQLAELDSGDARATLAELEARRELALSDRERALQLMERRVVSQQVYEKAQNEVIRINATIAAQKERLRDYLITAPMDGAVLRQDGSVGEVAEPGEILFWIGQPLPLQLVAEVNEEDIPKVEKGHKALIRSDAFPDEDLAATVSRITPKGDPILKNYRVYLELPDDTPLRIGMTTEINIVTNERDDVLLLPIAAFDGTMLQVLDDQDRISLIKVKTGIRGTRAIEVLDGIGEQNQVVFPFQADLSEGDRVAPRDGGAR</sequence>
<dbReference type="SUPFAM" id="SSF111369">
    <property type="entry name" value="HlyD-like secretion proteins"/>
    <property type="match status" value="1"/>
</dbReference>
<evidence type="ECO:0000256" key="1">
    <source>
        <dbReference type="ARBA" id="ARBA00009477"/>
    </source>
</evidence>
<feature type="domain" description="CusB-like beta-barrel" evidence="3">
    <location>
        <begin position="188"/>
        <end position="260"/>
    </location>
</feature>
<dbReference type="EMBL" id="CXWC01000011">
    <property type="protein sequence ID" value="CTQ72530.1"/>
    <property type="molecule type" value="Genomic_DNA"/>
</dbReference>
<dbReference type="Proteomes" id="UP000049983">
    <property type="component" value="Unassembled WGS sequence"/>
</dbReference>
<dbReference type="Pfam" id="PF25954">
    <property type="entry name" value="Beta-barrel_RND_2"/>
    <property type="match status" value="1"/>
</dbReference>
<reference evidence="5" key="1">
    <citation type="submission" date="2015-07" db="EMBL/GenBank/DDBJ databases">
        <authorList>
            <person name="Rodrigo-Torres Lidia"/>
            <person name="Arahal R.David."/>
        </authorList>
    </citation>
    <scope>NUCLEOTIDE SEQUENCE [LARGE SCALE GENOMIC DNA]</scope>
    <source>
        <strain evidence="5">CECT 5096</strain>
    </source>
</reference>
<dbReference type="NCBIfam" id="TIGR01730">
    <property type="entry name" value="RND_mfp"/>
    <property type="match status" value="1"/>
</dbReference>
<dbReference type="GO" id="GO:0015562">
    <property type="term" value="F:efflux transmembrane transporter activity"/>
    <property type="evidence" value="ECO:0007669"/>
    <property type="project" value="TreeGrafter"/>
</dbReference>
<dbReference type="GeneID" id="97670620"/>
<dbReference type="PANTHER" id="PTHR30469">
    <property type="entry name" value="MULTIDRUG RESISTANCE PROTEIN MDTA"/>
    <property type="match status" value="1"/>
</dbReference>
<evidence type="ECO:0000313" key="4">
    <source>
        <dbReference type="EMBL" id="CTQ72530.1"/>
    </source>
</evidence>
<accession>A0A0M7AE83</accession>
<name>A0A0M7AE83_9HYPH</name>
<protein>
    <submittedName>
        <fullName evidence="4">Multidrug transporter MdtA</fullName>
    </submittedName>
</protein>
<dbReference type="Gene3D" id="1.10.287.470">
    <property type="entry name" value="Helix hairpin bin"/>
    <property type="match status" value="1"/>
</dbReference>
<dbReference type="Gene3D" id="2.40.50.100">
    <property type="match status" value="1"/>
</dbReference>
<dbReference type="GO" id="GO:1990281">
    <property type="term" value="C:efflux pump complex"/>
    <property type="evidence" value="ECO:0007669"/>
    <property type="project" value="TreeGrafter"/>
</dbReference>
<keyword evidence="5" id="KW-1185">Reference proteome</keyword>
<dbReference type="OrthoDB" id="9791520at2"/>
<keyword evidence="2" id="KW-0175">Coiled coil</keyword>
<evidence type="ECO:0000256" key="2">
    <source>
        <dbReference type="SAM" id="Coils"/>
    </source>
</evidence>
<feature type="coiled-coil region" evidence="2">
    <location>
        <begin position="95"/>
        <end position="146"/>
    </location>
</feature>
<evidence type="ECO:0000259" key="3">
    <source>
        <dbReference type="Pfam" id="PF25954"/>
    </source>
</evidence>
<gene>
    <name evidence="4" type="primary">mdtA_1</name>
    <name evidence="4" type="ORF">LA5096_03271</name>
</gene>
<evidence type="ECO:0000313" key="5">
    <source>
        <dbReference type="Proteomes" id="UP000049983"/>
    </source>
</evidence>
<dbReference type="Gene3D" id="2.40.30.170">
    <property type="match status" value="1"/>
</dbReference>
<comment type="similarity">
    <text evidence="1">Belongs to the membrane fusion protein (MFP) (TC 8.A.1) family.</text>
</comment>
<dbReference type="STRING" id="311410.LA5095_00130"/>
<dbReference type="PANTHER" id="PTHR30469:SF33">
    <property type="entry name" value="SLR1207 PROTEIN"/>
    <property type="match status" value="1"/>
</dbReference>
<organism evidence="4 5">
    <name type="scientific">Roseibium album</name>
    <dbReference type="NCBI Taxonomy" id="311410"/>
    <lineage>
        <taxon>Bacteria</taxon>
        <taxon>Pseudomonadati</taxon>
        <taxon>Pseudomonadota</taxon>
        <taxon>Alphaproteobacteria</taxon>
        <taxon>Hyphomicrobiales</taxon>
        <taxon>Stappiaceae</taxon>
        <taxon>Roseibium</taxon>
    </lineage>
</organism>
<dbReference type="Gene3D" id="2.40.420.20">
    <property type="match status" value="1"/>
</dbReference>
<dbReference type="InterPro" id="IPR058792">
    <property type="entry name" value="Beta-barrel_RND_2"/>
</dbReference>
<dbReference type="AlphaFoldDB" id="A0A0M7AE83"/>
<dbReference type="RefSeq" id="WP_055111073.1">
    <property type="nucleotide sequence ID" value="NZ_CANMGD010000001.1"/>
</dbReference>
<dbReference type="InterPro" id="IPR006143">
    <property type="entry name" value="RND_pump_MFP"/>
</dbReference>